<feature type="region of interest" description="Disordered" evidence="1">
    <location>
        <begin position="28"/>
        <end position="69"/>
    </location>
</feature>
<dbReference type="GeneID" id="18501001"/>
<feature type="compositionally biased region" description="Basic and acidic residues" evidence="1">
    <location>
        <begin position="59"/>
        <end position="69"/>
    </location>
</feature>
<dbReference type="Proteomes" id="UP000204235">
    <property type="component" value="Segment"/>
</dbReference>
<organism evidence="2 3">
    <name type="scientific">Erwinia phage PhiEaH1</name>
    <dbReference type="NCBI Taxonomy" id="1401669"/>
    <lineage>
        <taxon>Viruses</taxon>
        <taxon>Duplodnaviria</taxon>
        <taxon>Heunggongvirae</taxon>
        <taxon>Uroviricota</taxon>
        <taxon>Caudoviricetes</taxon>
        <taxon>Chimalliviridae</taxon>
        <taxon>Iapetusvirus</taxon>
        <taxon>Iapetusvirus EaH1</taxon>
    </lineage>
</organism>
<evidence type="ECO:0000313" key="2">
    <source>
        <dbReference type="EMBL" id="AGX01824.1"/>
    </source>
</evidence>
<evidence type="ECO:0000313" key="3">
    <source>
        <dbReference type="Proteomes" id="UP000204235"/>
    </source>
</evidence>
<name>W8D062_9CAUD</name>
<keyword evidence="3" id="KW-1185">Reference proteome</keyword>
<dbReference type="EMBL" id="KF623294">
    <property type="protein sequence ID" value="AGX01824.1"/>
    <property type="molecule type" value="Genomic_DNA"/>
</dbReference>
<proteinExistence type="predicted"/>
<sequence>MLGFAKSIVDNLDEVKIREDFERMKTQKAQRYAEQENRDAGVEEMVGEEDCDPVGRSSRAKDAFRRAQS</sequence>
<reference evidence="2 3" key="1">
    <citation type="journal article" date="2014" name="FEMS Microbiol. Lett.">
        <title>The genome of the Erwinia amylovora phage PhiEaH1 reveals greater diversity and broadens the applicability of phages for the treatment of fire blight.</title>
        <authorList>
            <person name="Meczker K."/>
            <person name="Domotor D."/>
            <person name="Vass J."/>
            <person name="Rakhely G."/>
            <person name="Schneider G."/>
            <person name="Kovacs T."/>
        </authorList>
    </citation>
    <scope>NUCLEOTIDE SEQUENCE [LARGE SCALE GENOMIC DNA]</scope>
</reference>
<evidence type="ECO:0000256" key="1">
    <source>
        <dbReference type="SAM" id="MobiDB-lite"/>
    </source>
</evidence>
<dbReference type="RefSeq" id="YP_009010155.1">
    <property type="nucleotide sequence ID" value="NC_023610.1"/>
</dbReference>
<dbReference type="KEGG" id="vg:18501001"/>
<protein>
    <submittedName>
        <fullName evidence="2">Uncharacterized protein</fullName>
    </submittedName>
</protein>
<feature type="compositionally biased region" description="Basic and acidic residues" evidence="1">
    <location>
        <begin position="28"/>
        <end position="41"/>
    </location>
</feature>
<accession>W8D062</accession>